<dbReference type="RefSeq" id="WP_379749126.1">
    <property type="nucleotide sequence ID" value="NZ_JBHTCP010000015.1"/>
</dbReference>
<dbReference type="InterPro" id="IPR007138">
    <property type="entry name" value="ABM_dom"/>
</dbReference>
<organism evidence="2 3">
    <name type="scientific">Fictibacillus iocasae</name>
    <dbReference type="NCBI Taxonomy" id="2715437"/>
    <lineage>
        <taxon>Bacteria</taxon>
        <taxon>Bacillati</taxon>
        <taxon>Bacillota</taxon>
        <taxon>Bacilli</taxon>
        <taxon>Bacillales</taxon>
        <taxon>Fictibacillaceae</taxon>
        <taxon>Fictibacillus</taxon>
    </lineage>
</organism>
<comment type="caution">
    <text evidence="2">The sequence shown here is derived from an EMBL/GenBank/DDBJ whole genome shotgun (WGS) entry which is preliminary data.</text>
</comment>
<dbReference type="InterPro" id="IPR050744">
    <property type="entry name" value="AI-2_Isomerase_LsrG"/>
</dbReference>
<feature type="domain" description="ABM" evidence="1">
    <location>
        <begin position="2"/>
        <end position="91"/>
    </location>
</feature>
<sequence>MIIIHAELQVNIAKEEAFLHEVQDLIAASQQEEGNVSYSLKRDVENPSHFTMVEVWKDIEAVQFHNSTDHFKAFNGKATQYLAAPPAIKLYDGQELQLNA</sequence>
<keyword evidence="2" id="KW-0560">Oxidoreductase</keyword>
<dbReference type="SUPFAM" id="SSF54909">
    <property type="entry name" value="Dimeric alpha+beta barrel"/>
    <property type="match status" value="1"/>
</dbReference>
<protein>
    <submittedName>
        <fullName evidence="2">Quinol monooxygenase</fullName>
        <ecNumber evidence="2">1.-.-.-</ecNumber>
    </submittedName>
</protein>
<dbReference type="PANTHER" id="PTHR33336">
    <property type="entry name" value="QUINOL MONOOXYGENASE YGIN-RELATED"/>
    <property type="match status" value="1"/>
</dbReference>
<reference evidence="3" key="1">
    <citation type="journal article" date="2019" name="Int. J. Syst. Evol. Microbiol.">
        <title>The Global Catalogue of Microorganisms (GCM) 10K type strain sequencing project: providing services to taxonomists for standard genome sequencing and annotation.</title>
        <authorList>
            <consortium name="The Broad Institute Genomics Platform"/>
            <consortium name="The Broad Institute Genome Sequencing Center for Infectious Disease"/>
            <person name="Wu L."/>
            <person name="Ma J."/>
        </authorList>
    </citation>
    <scope>NUCLEOTIDE SEQUENCE [LARGE SCALE GENOMIC DNA]</scope>
    <source>
        <strain evidence="3">NBRC 106396</strain>
    </source>
</reference>
<keyword evidence="3" id="KW-1185">Reference proteome</keyword>
<dbReference type="EC" id="1.-.-.-" evidence="2"/>
<dbReference type="Pfam" id="PF03992">
    <property type="entry name" value="ABM"/>
    <property type="match status" value="1"/>
</dbReference>
<evidence type="ECO:0000259" key="1">
    <source>
        <dbReference type="PROSITE" id="PS51725"/>
    </source>
</evidence>
<dbReference type="PROSITE" id="PS51725">
    <property type="entry name" value="ABM"/>
    <property type="match status" value="1"/>
</dbReference>
<keyword evidence="2" id="KW-0503">Monooxygenase</keyword>
<dbReference type="Gene3D" id="3.30.70.100">
    <property type="match status" value="1"/>
</dbReference>
<name>A0ABW2NNI4_9BACL</name>
<dbReference type="Proteomes" id="UP001596549">
    <property type="component" value="Unassembled WGS sequence"/>
</dbReference>
<evidence type="ECO:0000313" key="2">
    <source>
        <dbReference type="EMBL" id="MFC7371991.1"/>
    </source>
</evidence>
<dbReference type="InterPro" id="IPR011008">
    <property type="entry name" value="Dimeric_a/b-barrel"/>
</dbReference>
<accession>A0ABW2NNI4</accession>
<dbReference type="EMBL" id="JBHTCP010000015">
    <property type="protein sequence ID" value="MFC7371991.1"/>
    <property type="molecule type" value="Genomic_DNA"/>
</dbReference>
<gene>
    <name evidence="2" type="ORF">ACFQPF_09890</name>
</gene>
<evidence type="ECO:0000313" key="3">
    <source>
        <dbReference type="Proteomes" id="UP001596549"/>
    </source>
</evidence>
<dbReference type="GO" id="GO:0004497">
    <property type="term" value="F:monooxygenase activity"/>
    <property type="evidence" value="ECO:0007669"/>
    <property type="project" value="UniProtKB-KW"/>
</dbReference>
<proteinExistence type="predicted"/>
<dbReference type="PANTHER" id="PTHR33336:SF3">
    <property type="entry name" value="ABM DOMAIN-CONTAINING PROTEIN"/>
    <property type="match status" value="1"/>
</dbReference>